<dbReference type="Proteomes" id="UP000184314">
    <property type="component" value="Unassembled WGS sequence"/>
</dbReference>
<dbReference type="STRING" id="228958.SAMN04488007_3663"/>
<accession>A0A1M6USH6</accession>
<evidence type="ECO:0000313" key="1">
    <source>
        <dbReference type="EMBL" id="SHK72142.1"/>
    </source>
</evidence>
<dbReference type="EMBL" id="FQZX01000004">
    <property type="protein sequence ID" value="SHK72142.1"/>
    <property type="molecule type" value="Genomic_DNA"/>
</dbReference>
<organism evidence="1 2">
    <name type="scientific">Maribacter aquivivus</name>
    <dbReference type="NCBI Taxonomy" id="228958"/>
    <lineage>
        <taxon>Bacteria</taxon>
        <taxon>Pseudomonadati</taxon>
        <taxon>Bacteroidota</taxon>
        <taxon>Flavobacteriia</taxon>
        <taxon>Flavobacteriales</taxon>
        <taxon>Flavobacteriaceae</taxon>
        <taxon>Maribacter</taxon>
    </lineage>
</organism>
<name>A0A1M6USH6_9FLAO</name>
<keyword evidence="2" id="KW-1185">Reference proteome</keyword>
<proteinExistence type="predicted"/>
<protein>
    <submittedName>
        <fullName evidence="1">Uncharacterized protein</fullName>
    </submittedName>
</protein>
<evidence type="ECO:0000313" key="2">
    <source>
        <dbReference type="Proteomes" id="UP000184314"/>
    </source>
</evidence>
<reference evidence="2" key="1">
    <citation type="submission" date="2016-11" db="EMBL/GenBank/DDBJ databases">
        <authorList>
            <person name="Varghese N."/>
            <person name="Submissions S."/>
        </authorList>
    </citation>
    <scope>NUCLEOTIDE SEQUENCE [LARGE SCALE GENOMIC DNA]</scope>
    <source>
        <strain evidence="2">DSM 16478</strain>
    </source>
</reference>
<gene>
    <name evidence="1" type="ORF">SAMN04488007_3663</name>
</gene>
<dbReference type="AlphaFoldDB" id="A0A1M6USH6"/>
<sequence length="312" mass="37056">MIDLKLELLKMQQTTNEQQPNNEEIKYLKFVAIDNSLTDINILEDFNRVQFNPIEIDEISFYFSNSRYEWLLQLIKNNKLFDNSNKPISKIELRKHLKQYGKGFRSGYFNYLKIIESETELFPNENEIFINKVFSKVYDAINVSCLPLQLLKSEKEKKYKILEDALFDQGYIDGEIYKAWMIVAEYNPMFSKKWKKQNATQYPKEEKIVVKNQISKNPTDLIWFKIGLLFATGEIESLIKKHHSNFSQIAKTLFDSEWKSYRPYLSETYNNTSINNKNILSNNIKTKLLFEYCNENSIQMCDTFLLQYNSTK</sequence>